<dbReference type="InterPro" id="IPR002559">
    <property type="entry name" value="Transposase_11"/>
</dbReference>
<reference evidence="2 3" key="1">
    <citation type="submission" date="2023-04" db="EMBL/GenBank/DDBJ databases">
        <title>A long-awaited taxogenomic arrangement of the family Halomonadaceae.</title>
        <authorList>
            <person name="De La Haba R."/>
            <person name="Chuvochina M."/>
            <person name="Wittouck S."/>
            <person name="Arahal D.R."/>
            <person name="Sanchez-Porro C."/>
            <person name="Hugenholtz P."/>
            <person name="Ventosa A."/>
        </authorList>
    </citation>
    <scope>NUCLEOTIDE SEQUENCE [LARGE SCALE GENOMIC DNA]</scope>
    <source>
        <strain evidence="2 3">DSM 21020</strain>
    </source>
</reference>
<gene>
    <name evidence="2" type="ORF">QC823_16095</name>
</gene>
<proteinExistence type="predicted"/>
<feature type="non-terminal residue" evidence="2">
    <location>
        <position position="356"/>
    </location>
</feature>
<organism evidence="2 3">
    <name type="scientific">Vreelandella vilamensis</name>
    <dbReference type="NCBI Taxonomy" id="531309"/>
    <lineage>
        <taxon>Bacteria</taxon>
        <taxon>Pseudomonadati</taxon>
        <taxon>Pseudomonadota</taxon>
        <taxon>Gammaproteobacteria</taxon>
        <taxon>Oceanospirillales</taxon>
        <taxon>Halomonadaceae</taxon>
        <taxon>Vreelandella</taxon>
    </lineage>
</organism>
<protein>
    <submittedName>
        <fullName evidence="2">Transposase</fullName>
    </submittedName>
</protein>
<dbReference type="RefSeq" id="WP_309657358.1">
    <property type="nucleotide sequence ID" value="NZ_JARWAN010000058.1"/>
</dbReference>
<keyword evidence="3" id="KW-1185">Reference proteome</keyword>
<feature type="domain" description="Transposase IS4-like" evidence="1">
    <location>
        <begin position="105"/>
        <end position="333"/>
    </location>
</feature>
<accession>A0ABU1H851</accession>
<dbReference type="Pfam" id="PF01609">
    <property type="entry name" value="DDE_Tnp_1"/>
    <property type="match status" value="1"/>
</dbReference>
<dbReference type="Proteomes" id="UP001254564">
    <property type="component" value="Unassembled WGS sequence"/>
</dbReference>
<sequence>MEIVNTVLQQMSSLNKPQRRFILVLLPLLMCLRGRVNFRNLSRYSDYHEKTFSRWYRRDFDFTEFNRLSLRPLNEDTAVTLIAATDCSFIPKSGRHTEGLGKYYSGGTGRAEKGLEISTLAVVNVTENTAYHLSTRQTMDRPEREQSRVDGYLHHLQQDRASLPPQVRYLVADGYYSKTRYLQGVVALGLHQIGKLRHDANLRWLYQGEQKPRGRKRRYEGKVSVEDVSRWTLAGNMNETQVYTAIVNSAHFKRDLRVVSLVKRCGSKVKTALLFSTDTSLDAMTLVTYYKARFQIEFLFRDAKQFLGLNDCQARKEKALHFHFNASMTALNLLKLEDRQQQSGDRRVISIARWRT</sequence>
<evidence type="ECO:0000259" key="1">
    <source>
        <dbReference type="Pfam" id="PF01609"/>
    </source>
</evidence>
<comment type="caution">
    <text evidence="2">The sequence shown here is derived from an EMBL/GenBank/DDBJ whole genome shotgun (WGS) entry which is preliminary data.</text>
</comment>
<evidence type="ECO:0000313" key="3">
    <source>
        <dbReference type="Proteomes" id="UP001254564"/>
    </source>
</evidence>
<name>A0ABU1H851_9GAMM</name>
<dbReference type="InterPro" id="IPR012337">
    <property type="entry name" value="RNaseH-like_sf"/>
</dbReference>
<dbReference type="Gene3D" id="3.90.350.10">
    <property type="entry name" value="Transposase Inhibitor Protein From Tn5, Chain A, domain 1"/>
    <property type="match status" value="1"/>
</dbReference>
<dbReference type="SUPFAM" id="SSF53098">
    <property type="entry name" value="Ribonuclease H-like"/>
    <property type="match status" value="1"/>
</dbReference>
<dbReference type="EMBL" id="JARWAN010000058">
    <property type="protein sequence ID" value="MDR5900484.1"/>
    <property type="molecule type" value="Genomic_DNA"/>
</dbReference>
<evidence type="ECO:0000313" key="2">
    <source>
        <dbReference type="EMBL" id="MDR5900484.1"/>
    </source>
</evidence>